<evidence type="ECO:0000313" key="3">
    <source>
        <dbReference type="Proteomes" id="UP001526426"/>
    </source>
</evidence>
<dbReference type="Gene3D" id="3.40.50.2000">
    <property type="entry name" value="Glycogen Phosphorylase B"/>
    <property type="match status" value="2"/>
</dbReference>
<dbReference type="Pfam" id="PF00534">
    <property type="entry name" value="Glycos_transf_1"/>
    <property type="match status" value="1"/>
</dbReference>
<reference evidence="2 3" key="1">
    <citation type="submission" date="2021-08" db="EMBL/GenBank/DDBJ databases">
        <title>Draft genome sequence of Spirulina subsalsa with high tolerance to salinity and hype-accumulation of phycocyanin.</title>
        <authorList>
            <person name="Pei H."/>
            <person name="Jiang L."/>
        </authorList>
    </citation>
    <scope>NUCLEOTIDE SEQUENCE [LARGE SCALE GENOMIC DNA]</scope>
    <source>
        <strain evidence="2 3">FACHB-351</strain>
    </source>
</reference>
<dbReference type="InterPro" id="IPR001296">
    <property type="entry name" value="Glyco_trans_1"/>
</dbReference>
<dbReference type="CDD" id="cd03801">
    <property type="entry name" value="GT4_PimA-like"/>
    <property type="match status" value="1"/>
</dbReference>
<comment type="caution">
    <text evidence="2">The sequence shown here is derived from an EMBL/GenBank/DDBJ whole genome shotgun (WGS) entry which is preliminary data.</text>
</comment>
<sequence>MIQPRISLLHPTGNPFARQAAIALWEAHALQEVITCLNYAPSPQLDQLLQRFLKPLHQELERRRWLPPTLPCTTYPQAELQRIALLRSQLYRPLNLNPQTLADRVYAVLDRKVAQNHLNNLNGVYAYEDGAASTFSEAKKRGVQCFYDLPIVHYRHSQTLQQQEVEQFPQLAPALQSLQESPEKLARKDQEIALADLIFVPSTIVKQSLINVGVTTEKIIVLPFGSPHDYFLPQPKLDSTFRALFVGRVGPRKGVHYLLQAWQDLNLPDAELSLIGFNEFPPNWLSPYQEIFHYIPSIPHHLLAQYYTQASVFVFPSLIEGLALVLLEAMSCGIPIITTPNSGGSDIITDGVEGFIIPSRDINALQDKLEWCYRHPDTLQEMGIAARQKAESLNWGVYREGLMKAIQAHYFTLSP</sequence>
<dbReference type="SUPFAM" id="SSF53756">
    <property type="entry name" value="UDP-Glycosyltransferase/glycogen phosphorylase"/>
    <property type="match status" value="1"/>
</dbReference>
<dbReference type="RefSeq" id="WP_265266004.1">
    <property type="nucleotide sequence ID" value="NZ_JAIHOM010000110.1"/>
</dbReference>
<dbReference type="InterPro" id="IPR050194">
    <property type="entry name" value="Glycosyltransferase_grp1"/>
</dbReference>
<evidence type="ECO:0000313" key="2">
    <source>
        <dbReference type="EMBL" id="MCW6038108.1"/>
    </source>
</evidence>
<dbReference type="Proteomes" id="UP001526426">
    <property type="component" value="Unassembled WGS sequence"/>
</dbReference>
<proteinExistence type="predicted"/>
<gene>
    <name evidence="2" type="ORF">K4A83_17785</name>
</gene>
<dbReference type="PANTHER" id="PTHR45947:SF3">
    <property type="entry name" value="SULFOQUINOVOSYL TRANSFERASE SQD2"/>
    <property type="match status" value="1"/>
</dbReference>
<dbReference type="PANTHER" id="PTHR45947">
    <property type="entry name" value="SULFOQUINOVOSYL TRANSFERASE SQD2"/>
    <property type="match status" value="1"/>
</dbReference>
<protein>
    <submittedName>
        <fullName evidence="2">Glycosyltransferase family 4 protein</fullName>
    </submittedName>
</protein>
<feature type="domain" description="Glycosyl transferase family 1" evidence="1">
    <location>
        <begin position="241"/>
        <end position="388"/>
    </location>
</feature>
<accession>A0ABT3L9C4</accession>
<name>A0ABT3L9C4_9CYAN</name>
<dbReference type="EMBL" id="JAIHOM010000110">
    <property type="protein sequence ID" value="MCW6038108.1"/>
    <property type="molecule type" value="Genomic_DNA"/>
</dbReference>
<organism evidence="2 3">
    <name type="scientific">Spirulina subsalsa FACHB-351</name>
    <dbReference type="NCBI Taxonomy" id="234711"/>
    <lineage>
        <taxon>Bacteria</taxon>
        <taxon>Bacillati</taxon>
        <taxon>Cyanobacteriota</taxon>
        <taxon>Cyanophyceae</taxon>
        <taxon>Spirulinales</taxon>
        <taxon>Spirulinaceae</taxon>
        <taxon>Spirulina</taxon>
    </lineage>
</organism>
<keyword evidence="3" id="KW-1185">Reference proteome</keyword>
<evidence type="ECO:0000259" key="1">
    <source>
        <dbReference type="Pfam" id="PF00534"/>
    </source>
</evidence>